<feature type="compositionally biased region" description="Acidic residues" evidence="2">
    <location>
        <begin position="1"/>
        <end position="15"/>
    </location>
</feature>
<feature type="coiled-coil region" evidence="1">
    <location>
        <begin position="37"/>
        <end position="64"/>
    </location>
</feature>
<organism evidence="3 4">
    <name type="scientific">Mycobacterium timonense</name>
    <dbReference type="NCBI Taxonomy" id="701043"/>
    <lineage>
        <taxon>Bacteria</taxon>
        <taxon>Bacillati</taxon>
        <taxon>Actinomycetota</taxon>
        <taxon>Actinomycetes</taxon>
        <taxon>Mycobacteriales</taxon>
        <taxon>Mycobacteriaceae</taxon>
        <taxon>Mycobacterium</taxon>
        <taxon>Mycobacterium avium complex (MAC)</taxon>
    </lineage>
</organism>
<dbReference type="AlphaFoldDB" id="A0A7I9YZY9"/>
<evidence type="ECO:0000256" key="2">
    <source>
        <dbReference type="SAM" id="MobiDB-lite"/>
    </source>
</evidence>
<keyword evidence="1" id="KW-0175">Coiled coil</keyword>
<name>A0A7I9YZY9_9MYCO</name>
<protein>
    <recommendedName>
        <fullName evidence="5">Scaffolding protein</fullName>
    </recommendedName>
</protein>
<gene>
    <name evidence="3" type="ORF">MTIM_01580</name>
</gene>
<dbReference type="Proteomes" id="UP000465301">
    <property type="component" value="Unassembled WGS sequence"/>
</dbReference>
<evidence type="ECO:0000256" key="1">
    <source>
        <dbReference type="SAM" id="Coils"/>
    </source>
</evidence>
<comment type="caution">
    <text evidence="3">The sequence shown here is derived from an EMBL/GenBank/DDBJ whole genome shotgun (WGS) entry which is preliminary data.</text>
</comment>
<reference evidence="3 4" key="1">
    <citation type="journal article" date="2019" name="Emerg. Microbes Infect.">
        <title>Comprehensive subspecies identification of 175 nontuberculous mycobacteria species based on 7547 genomic profiles.</title>
        <authorList>
            <person name="Matsumoto Y."/>
            <person name="Kinjo T."/>
            <person name="Motooka D."/>
            <person name="Nabeya D."/>
            <person name="Jung N."/>
            <person name="Uechi K."/>
            <person name="Horii T."/>
            <person name="Iida T."/>
            <person name="Fujita J."/>
            <person name="Nakamura S."/>
        </authorList>
    </citation>
    <scope>NUCLEOTIDE SEQUENCE [LARGE SCALE GENOMIC DNA]</scope>
    <source>
        <strain evidence="3 4">JCM 30726</strain>
    </source>
</reference>
<accession>A0A7I9YZY9</accession>
<proteinExistence type="predicted"/>
<sequence length="152" mass="16339">MDDETPEVTPDETAEDTATAEGTATEDPGAAEDTAVITDADRALRKLRKENAGLRERAKAAEARAARTDSLAARLHTAQVAATGKLADPADFPYNPDADLLDDSEAFHQAIDELLEAKPHLKSRVPKGDVGQGNRGTTHEPVNFHNVLKQFI</sequence>
<dbReference type="EMBL" id="BLLA01000001">
    <property type="protein sequence ID" value="GFG94279.1"/>
    <property type="molecule type" value="Genomic_DNA"/>
</dbReference>
<dbReference type="RefSeq" id="WP_163705917.1">
    <property type="nucleotide sequence ID" value="NZ_BLLA01000001.1"/>
</dbReference>
<feature type="region of interest" description="Disordered" evidence="2">
    <location>
        <begin position="1"/>
        <end position="36"/>
    </location>
</feature>
<evidence type="ECO:0000313" key="3">
    <source>
        <dbReference type="EMBL" id="GFG94279.1"/>
    </source>
</evidence>
<evidence type="ECO:0000313" key="4">
    <source>
        <dbReference type="Proteomes" id="UP000465301"/>
    </source>
</evidence>
<feature type="compositionally biased region" description="Low complexity" evidence="2">
    <location>
        <begin position="16"/>
        <end position="32"/>
    </location>
</feature>
<keyword evidence="4" id="KW-1185">Reference proteome</keyword>
<evidence type="ECO:0008006" key="5">
    <source>
        <dbReference type="Google" id="ProtNLM"/>
    </source>
</evidence>